<dbReference type="Proteomes" id="UP000054843">
    <property type="component" value="Unassembled WGS sequence"/>
</dbReference>
<gene>
    <name evidence="1" type="ORF">T10_11797</name>
</gene>
<keyword evidence="2" id="KW-1185">Reference proteome</keyword>
<protein>
    <submittedName>
        <fullName evidence="1">Uncharacterized protein</fullName>
    </submittedName>
</protein>
<accession>A0A0V1M2D5</accession>
<comment type="caution">
    <text evidence="1">The sequence shown here is derived from an EMBL/GenBank/DDBJ whole genome shotgun (WGS) entry which is preliminary data.</text>
</comment>
<evidence type="ECO:0000313" key="1">
    <source>
        <dbReference type="EMBL" id="KRZ65865.1"/>
    </source>
</evidence>
<reference evidence="1 2" key="1">
    <citation type="submission" date="2015-01" db="EMBL/GenBank/DDBJ databases">
        <title>Evolution of Trichinella species and genotypes.</title>
        <authorList>
            <person name="Korhonen P.K."/>
            <person name="Edoardo P."/>
            <person name="Giuseppe L.R."/>
            <person name="Gasser R.B."/>
        </authorList>
    </citation>
    <scope>NUCLEOTIDE SEQUENCE [LARGE SCALE GENOMIC DNA]</scope>
    <source>
        <strain evidence="1">ISS1980</strain>
    </source>
</reference>
<organism evidence="1 2">
    <name type="scientific">Trichinella papuae</name>
    <dbReference type="NCBI Taxonomy" id="268474"/>
    <lineage>
        <taxon>Eukaryota</taxon>
        <taxon>Metazoa</taxon>
        <taxon>Ecdysozoa</taxon>
        <taxon>Nematoda</taxon>
        <taxon>Enoplea</taxon>
        <taxon>Dorylaimia</taxon>
        <taxon>Trichinellida</taxon>
        <taxon>Trichinellidae</taxon>
        <taxon>Trichinella</taxon>
    </lineage>
</organism>
<evidence type="ECO:0000313" key="2">
    <source>
        <dbReference type="Proteomes" id="UP000054843"/>
    </source>
</evidence>
<sequence length="90" mass="10365">MATCSGLYLMGFVRIVQIDPQQSRRVGRYKENNHNDLDDIQLYCDSGQDKHNSTVTTRRMGSADLFPPCPLQFARRRFLLAPSRSRSLVF</sequence>
<name>A0A0V1M2D5_9BILA</name>
<dbReference type="EMBL" id="JYDO01000287">
    <property type="protein sequence ID" value="KRZ65865.1"/>
    <property type="molecule type" value="Genomic_DNA"/>
</dbReference>
<proteinExistence type="predicted"/>
<dbReference type="AlphaFoldDB" id="A0A0V1M2D5"/>